<evidence type="ECO:0000313" key="2">
    <source>
        <dbReference type="EMBL" id="CAK7325215.1"/>
    </source>
</evidence>
<proteinExistence type="predicted"/>
<organism evidence="2 3">
    <name type="scientific">Dovyalis caffra</name>
    <dbReference type="NCBI Taxonomy" id="77055"/>
    <lineage>
        <taxon>Eukaryota</taxon>
        <taxon>Viridiplantae</taxon>
        <taxon>Streptophyta</taxon>
        <taxon>Embryophyta</taxon>
        <taxon>Tracheophyta</taxon>
        <taxon>Spermatophyta</taxon>
        <taxon>Magnoliopsida</taxon>
        <taxon>eudicotyledons</taxon>
        <taxon>Gunneridae</taxon>
        <taxon>Pentapetalae</taxon>
        <taxon>rosids</taxon>
        <taxon>fabids</taxon>
        <taxon>Malpighiales</taxon>
        <taxon>Salicaceae</taxon>
        <taxon>Flacourtieae</taxon>
        <taxon>Dovyalis</taxon>
    </lineage>
</organism>
<evidence type="ECO:0000313" key="3">
    <source>
        <dbReference type="Proteomes" id="UP001314170"/>
    </source>
</evidence>
<keyword evidence="3" id="KW-1185">Reference proteome</keyword>
<evidence type="ECO:0000256" key="1">
    <source>
        <dbReference type="SAM" id="MobiDB-lite"/>
    </source>
</evidence>
<dbReference type="Proteomes" id="UP001314170">
    <property type="component" value="Unassembled WGS sequence"/>
</dbReference>
<sequence>MASDNIGIAQAEPTINFSRRGEKQEEKRGIAQAEPTINFSRRGEKQEEKRKKSTLQATQATISCAQISRLWRCLSFSARGCFGGCSLRNQVQRRRDFDQEVKKGIENTSFRSGA</sequence>
<feature type="region of interest" description="Disordered" evidence="1">
    <location>
        <begin position="1"/>
        <end position="55"/>
    </location>
</feature>
<dbReference type="AlphaFoldDB" id="A0AAV1QWS2"/>
<comment type="caution">
    <text evidence="2">The sequence shown here is derived from an EMBL/GenBank/DDBJ whole genome shotgun (WGS) entry which is preliminary data.</text>
</comment>
<feature type="compositionally biased region" description="Basic and acidic residues" evidence="1">
    <location>
        <begin position="19"/>
        <end position="29"/>
    </location>
</feature>
<dbReference type="EMBL" id="CAWUPB010000850">
    <property type="protein sequence ID" value="CAK7325215.1"/>
    <property type="molecule type" value="Genomic_DNA"/>
</dbReference>
<feature type="compositionally biased region" description="Basic and acidic residues" evidence="1">
    <location>
        <begin position="41"/>
        <end position="50"/>
    </location>
</feature>
<reference evidence="2 3" key="1">
    <citation type="submission" date="2024-01" db="EMBL/GenBank/DDBJ databases">
        <authorList>
            <person name="Waweru B."/>
        </authorList>
    </citation>
    <scope>NUCLEOTIDE SEQUENCE [LARGE SCALE GENOMIC DNA]</scope>
</reference>
<protein>
    <submittedName>
        <fullName evidence="2">Uncharacterized protein</fullName>
    </submittedName>
</protein>
<name>A0AAV1QWS2_9ROSI</name>
<gene>
    <name evidence="2" type="ORF">DCAF_LOCUS2887</name>
</gene>
<accession>A0AAV1QWS2</accession>